<dbReference type="InterPro" id="IPR001138">
    <property type="entry name" value="Zn2Cys6_DnaBD"/>
</dbReference>
<evidence type="ECO:0000256" key="2">
    <source>
        <dbReference type="PROSITE-ProRule" id="PRU00042"/>
    </source>
</evidence>
<dbReference type="PROSITE" id="PS50048">
    <property type="entry name" value="ZN2_CY6_FUNGAL_2"/>
    <property type="match status" value="1"/>
</dbReference>
<keyword evidence="7" id="KW-1185">Reference proteome</keyword>
<dbReference type="PANTHER" id="PTHR43781">
    <property type="entry name" value="SACCHAROPINE DEHYDROGENASE"/>
    <property type="match status" value="1"/>
</dbReference>
<sequence length="750" mass="82367">MPALMIYGATGYTGRLATFHAKKLGIDFVLAGRTEATVKDFSSHLNAPYRVFDVTNSELVDLALENLDSEAKEAKVMLLPGCGGSVAMLGCLAGHVVDQVAAPTNIDIALFVAGSISRGSAISAAENLTTECLQRVDGRLTAQNTGDTLQFDFNDGKGPVAAYPVTLPDLITIWRSTNVANIRTFVHVTGNAFLVESTVNMPDGPTAEQREASPYHAAVIVTTADGAVKQAVLHTVNGYTFTSIASVEAAKMVLGGRFVEGFQTPADVFGNDFLRKQGAEGSFAESVRHCICELRLIDEIFTWSVTMNSNGQPIPVFAELTAIASAGMASQTDPLTCFRCSQRFTQKSSLVRHSKRCLNNIKPPSRQKACRQCSASKLRCDLQQPSCGRCQTRVLRCEFVSRESITASASTQGDTLGTDEHLHRDGGELNEPASSPGNESPEAASSPAAERIPPRLVISDHRRQVLLGTAPSAPSSDVVVKHTMHFVIRVLKSWPRLMAAHDTDQLPPILHRLQLSEGVPTPLANCYTLVKMWAGHTDGSRSLVRDTILQEVRRLLDEHSSYNKSDLLATAQSILVLLTILLFGIGQTDNLRHPVDAQLLVGAWDVKHHLAATGLFLEQESNQTIPPWKQWAIVSSKRRTIIAFHHLEWAWSILHGYPTLTCFELGPLPAPAPRYLWRETNEKAWKRLYDEWLRQWKDGSYKMAEFFEINPGGSLDERSEMWLAEADEFGMMLMAEGKYKGPLVFTVLCL</sequence>
<keyword evidence="2" id="KW-0479">Metal-binding</keyword>
<feature type="compositionally biased region" description="Low complexity" evidence="3">
    <location>
        <begin position="431"/>
        <end position="450"/>
    </location>
</feature>
<organism evidence="6 7">
    <name type="scientific">Thelonectria olida</name>
    <dbReference type="NCBI Taxonomy" id="1576542"/>
    <lineage>
        <taxon>Eukaryota</taxon>
        <taxon>Fungi</taxon>
        <taxon>Dikarya</taxon>
        <taxon>Ascomycota</taxon>
        <taxon>Pezizomycotina</taxon>
        <taxon>Sordariomycetes</taxon>
        <taxon>Hypocreomycetidae</taxon>
        <taxon>Hypocreales</taxon>
        <taxon>Nectriaceae</taxon>
        <taxon>Thelonectria</taxon>
    </lineage>
</organism>
<evidence type="ECO:0000259" key="5">
    <source>
        <dbReference type="PROSITE" id="PS50157"/>
    </source>
</evidence>
<dbReference type="CDD" id="cd00067">
    <property type="entry name" value="GAL4"/>
    <property type="match status" value="1"/>
</dbReference>
<dbReference type="Pfam" id="PF00172">
    <property type="entry name" value="Zn_clus"/>
    <property type="match status" value="1"/>
</dbReference>
<dbReference type="PANTHER" id="PTHR43781:SF1">
    <property type="entry name" value="SACCHAROPINE DEHYDROGENASE"/>
    <property type="match status" value="1"/>
</dbReference>
<dbReference type="InterPro" id="IPR036864">
    <property type="entry name" value="Zn2-C6_fun-type_DNA-bd_sf"/>
</dbReference>
<dbReference type="SMART" id="SM00066">
    <property type="entry name" value="GAL4"/>
    <property type="match status" value="1"/>
</dbReference>
<feature type="domain" description="C2H2-type" evidence="5">
    <location>
        <begin position="335"/>
        <end position="363"/>
    </location>
</feature>
<evidence type="ECO:0008006" key="8">
    <source>
        <dbReference type="Google" id="ProtNLM"/>
    </source>
</evidence>
<evidence type="ECO:0000256" key="1">
    <source>
        <dbReference type="ARBA" id="ARBA00023242"/>
    </source>
</evidence>
<feature type="compositionally biased region" description="Basic and acidic residues" evidence="3">
    <location>
        <begin position="418"/>
        <end position="427"/>
    </location>
</feature>
<dbReference type="SUPFAM" id="SSF57701">
    <property type="entry name" value="Zn2/Cys6 DNA-binding domain"/>
    <property type="match status" value="1"/>
</dbReference>
<proteinExistence type="predicted"/>
<dbReference type="AlphaFoldDB" id="A0A9P8W515"/>
<dbReference type="Proteomes" id="UP000777438">
    <property type="component" value="Unassembled WGS sequence"/>
</dbReference>
<dbReference type="InterPro" id="IPR036291">
    <property type="entry name" value="NAD(P)-bd_dom_sf"/>
</dbReference>
<dbReference type="SUPFAM" id="SSF51735">
    <property type="entry name" value="NAD(P)-binding Rossmann-fold domains"/>
    <property type="match status" value="1"/>
</dbReference>
<gene>
    <name evidence="6" type="ORF">B0T10DRAFT_513959</name>
</gene>
<dbReference type="GO" id="GO:0008270">
    <property type="term" value="F:zinc ion binding"/>
    <property type="evidence" value="ECO:0007669"/>
    <property type="project" value="UniProtKB-KW"/>
</dbReference>
<evidence type="ECO:0000313" key="6">
    <source>
        <dbReference type="EMBL" id="KAH6889444.1"/>
    </source>
</evidence>
<dbReference type="EMBL" id="JAGPYM010000011">
    <property type="protein sequence ID" value="KAH6889444.1"/>
    <property type="molecule type" value="Genomic_DNA"/>
</dbReference>
<protein>
    <recommendedName>
        <fullName evidence="8">Zn(2)-C6 fungal-type domain-containing protein</fullName>
    </recommendedName>
</protein>
<dbReference type="InterPro" id="IPR013087">
    <property type="entry name" value="Znf_C2H2_type"/>
</dbReference>
<dbReference type="Gene3D" id="4.10.240.10">
    <property type="entry name" value="Zn(2)-C6 fungal-type DNA-binding domain"/>
    <property type="match status" value="1"/>
</dbReference>
<dbReference type="OrthoDB" id="2441642at2759"/>
<feature type="region of interest" description="Disordered" evidence="3">
    <location>
        <begin position="408"/>
        <end position="451"/>
    </location>
</feature>
<evidence type="ECO:0000256" key="3">
    <source>
        <dbReference type="SAM" id="MobiDB-lite"/>
    </source>
</evidence>
<dbReference type="PROSITE" id="PS00463">
    <property type="entry name" value="ZN2_CY6_FUNGAL_1"/>
    <property type="match status" value="1"/>
</dbReference>
<keyword evidence="2" id="KW-0863">Zinc-finger</keyword>
<feature type="domain" description="Zn(2)-C6 fungal-type" evidence="4">
    <location>
        <begin position="369"/>
        <end position="399"/>
    </location>
</feature>
<accession>A0A9P8W515</accession>
<keyword evidence="2" id="KW-0862">Zinc</keyword>
<dbReference type="PROSITE" id="PS50157">
    <property type="entry name" value="ZINC_FINGER_C2H2_2"/>
    <property type="match status" value="1"/>
</dbReference>
<reference evidence="6 7" key="1">
    <citation type="journal article" date="2021" name="Nat. Commun.">
        <title>Genetic determinants of endophytism in the Arabidopsis root mycobiome.</title>
        <authorList>
            <person name="Mesny F."/>
            <person name="Miyauchi S."/>
            <person name="Thiergart T."/>
            <person name="Pickel B."/>
            <person name="Atanasova L."/>
            <person name="Karlsson M."/>
            <person name="Huettel B."/>
            <person name="Barry K.W."/>
            <person name="Haridas S."/>
            <person name="Chen C."/>
            <person name="Bauer D."/>
            <person name="Andreopoulos W."/>
            <person name="Pangilinan J."/>
            <person name="LaButti K."/>
            <person name="Riley R."/>
            <person name="Lipzen A."/>
            <person name="Clum A."/>
            <person name="Drula E."/>
            <person name="Henrissat B."/>
            <person name="Kohler A."/>
            <person name="Grigoriev I.V."/>
            <person name="Martin F.M."/>
            <person name="Hacquard S."/>
        </authorList>
    </citation>
    <scope>NUCLEOTIDE SEQUENCE [LARGE SCALE GENOMIC DNA]</scope>
    <source>
        <strain evidence="6 7">MPI-CAGE-CH-0241</strain>
    </source>
</reference>
<keyword evidence="1" id="KW-0539">Nucleus</keyword>
<name>A0A9P8W515_9HYPO</name>
<evidence type="ECO:0000259" key="4">
    <source>
        <dbReference type="PROSITE" id="PS50048"/>
    </source>
</evidence>
<comment type="caution">
    <text evidence="6">The sequence shown here is derived from an EMBL/GenBank/DDBJ whole genome shotgun (WGS) entry which is preliminary data.</text>
</comment>
<dbReference type="GO" id="GO:0000981">
    <property type="term" value="F:DNA-binding transcription factor activity, RNA polymerase II-specific"/>
    <property type="evidence" value="ECO:0007669"/>
    <property type="project" value="InterPro"/>
</dbReference>
<evidence type="ECO:0000313" key="7">
    <source>
        <dbReference type="Proteomes" id="UP000777438"/>
    </source>
</evidence>